<dbReference type="Gene3D" id="3.40.50.12780">
    <property type="entry name" value="N-terminal domain of ligase-like"/>
    <property type="match status" value="1"/>
</dbReference>
<dbReference type="CDD" id="cd04433">
    <property type="entry name" value="AFD_class_I"/>
    <property type="match status" value="1"/>
</dbReference>
<dbReference type="PANTHER" id="PTHR43201">
    <property type="entry name" value="ACYL-COA SYNTHETASE"/>
    <property type="match status" value="1"/>
</dbReference>
<feature type="domain" description="AMP-binding enzyme C-terminal" evidence="3">
    <location>
        <begin position="459"/>
        <end position="537"/>
    </location>
</feature>
<dbReference type="Pfam" id="PF00501">
    <property type="entry name" value="AMP-binding"/>
    <property type="match status" value="1"/>
</dbReference>
<organism evidence="4 5">
    <name type="scientific">Penicillium brevicompactum</name>
    <dbReference type="NCBI Taxonomy" id="5074"/>
    <lineage>
        <taxon>Eukaryota</taxon>
        <taxon>Fungi</taxon>
        <taxon>Dikarya</taxon>
        <taxon>Ascomycota</taxon>
        <taxon>Pezizomycotina</taxon>
        <taxon>Eurotiomycetes</taxon>
        <taxon>Eurotiomycetidae</taxon>
        <taxon>Eurotiales</taxon>
        <taxon>Aspergillaceae</taxon>
        <taxon>Penicillium</taxon>
    </lineage>
</organism>
<evidence type="ECO:0000313" key="4">
    <source>
        <dbReference type="EMBL" id="KAJ5345898.1"/>
    </source>
</evidence>
<comment type="similarity">
    <text evidence="1">Belongs to the ATP-dependent AMP-binding enzyme family.</text>
</comment>
<dbReference type="InterPro" id="IPR020845">
    <property type="entry name" value="AMP-binding_CS"/>
</dbReference>
<dbReference type="Gene3D" id="3.30.300.30">
    <property type="match status" value="1"/>
</dbReference>
<feature type="domain" description="AMP-dependent synthetase/ligase" evidence="2">
    <location>
        <begin position="58"/>
        <end position="407"/>
    </location>
</feature>
<name>A0A9W9QWV7_PENBR</name>
<dbReference type="AlphaFoldDB" id="A0A9W9QWV7"/>
<dbReference type="PROSITE" id="PS00455">
    <property type="entry name" value="AMP_BINDING"/>
    <property type="match status" value="1"/>
</dbReference>
<dbReference type="GO" id="GO:0031956">
    <property type="term" value="F:medium-chain fatty acid-CoA ligase activity"/>
    <property type="evidence" value="ECO:0007669"/>
    <property type="project" value="TreeGrafter"/>
</dbReference>
<evidence type="ECO:0000256" key="1">
    <source>
        <dbReference type="ARBA" id="ARBA00006432"/>
    </source>
</evidence>
<dbReference type="GO" id="GO:0006631">
    <property type="term" value="P:fatty acid metabolic process"/>
    <property type="evidence" value="ECO:0007669"/>
    <property type="project" value="TreeGrafter"/>
</dbReference>
<dbReference type="Pfam" id="PF13193">
    <property type="entry name" value="AMP-binding_C"/>
    <property type="match status" value="1"/>
</dbReference>
<evidence type="ECO:0000259" key="3">
    <source>
        <dbReference type="Pfam" id="PF13193"/>
    </source>
</evidence>
<reference evidence="4" key="2">
    <citation type="journal article" date="2023" name="IMA Fungus">
        <title>Comparative genomic study of the Penicillium genus elucidates a diverse pangenome and 15 lateral gene transfer events.</title>
        <authorList>
            <person name="Petersen C."/>
            <person name="Sorensen T."/>
            <person name="Nielsen M.R."/>
            <person name="Sondergaard T.E."/>
            <person name="Sorensen J.L."/>
            <person name="Fitzpatrick D.A."/>
            <person name="Frisvad J.C."/>
            <person name="Nielsen K.L."/>
        </authorList>
    </citation>
    <scope>NUCLEOTIDE SEQUENCE</scope>
    <source>
        <strain evidence="4">IBT 35673</strain>
    </source>
</reference>
<proteinExistence type="inferred from homology"/>
<dbReference type="PANTHER" id="PTHR43201:SF8">
    <property type="entry name" value="ACYL-COA SYNTHETASE FAMILY MEMBER 3"/>
    <property type="match status" value="1"/>
</dbReference>
<dbReference type="InterPro" id="IPR042099">
    <property type="entry name" value="ANL_N_sf"/>
</dbReference>
<comment type="caution">
    <text evidence="4">The sequence shown here is derived from an EMBL/GenBank/DDBJ whole genome shotgun (WGS) entry which is preliminary data.</text>
</comment>
<gene>
    <name evidence="4" type="ORF">N7452_003902</name>
</gene>
<dbReference type="InterPro" id="IPR000873">
    <property type="entry name" value="AMP-dep_synth/lig_dom"/>
</dbReference>
<dbReference type="SUPFAM" id="SSF56801">
    <property type="entry name" value="Acetyl-CoA synthetase-like"/>
    <property type="match status" value="1"/>
</dbReference>
<sequence>MDSRAFPNDEIFKSLRSSAEQSPGIVINDPANGVSTSYSQLIRNIVDTRRSIQDALPANHFDDRGILIDDSIWVGLQAPLSEEFIVGCFAILSLGGAIMPLAMGILPEEANHFLEQTNCVLLLVPPGQSSTAGKIHQYRQQNCVSQRQLHTAPIICGNKDHCVDAPAHLRINESITIPSTRPGLIVFTSGTTGPPKGAVLPRHCMYPPKMPPSADRRVMLCDRMAHWIGGVVGTLRPLLAGYAIELIKPGSPGEVYWDLFKQQRVTRVSWGPMVLFRLKQYFEDNIKDLPPDEIEPYLRGARAIREFCISAAMPTVTLMEFWEGLTDVPMEMGYGLTEVGGLVTTLPRIVPAKVRYPPSAVYSFRGIDSRLIQSSIGRPLPDVEMKLSEGSRGEVLIKGPRVMSHYLNDEEATKAAFDEEGFFRTGDQAHMEGDEFIFDGRASADFLQVSTYLIPALLVENALTGLPYVTESVAVAVPNSSFSTQLGALVRLRKGVGQISFRDLRADLAKSLPTYALPTKLRVLCQEEIIPRTVTDKVNRKEVLAKYFVGVAAENVETCAPSAKEQNGPQKAWDWAGLR</sequence>
<dbReference type="InterPro" id="IPR025110">
    <property type="entry name" value="AMP-bd_C"/>
</dbReference>
<dbReference type="InterPro" id="IPR045851">
    <property type="entry name" value="AMP-bd_C_sf"/>
</dbReference>
<evidence type="ECO:0000259" key="2">
    <source>
        <dbReference type="Pfam" id="PF00501"/>
    </source>
</evidence>
<dbReference type="EMBL" id="JAPZBQ010000002">
    <property type="protein sequence ID" value="KAJ5345898.1"/>
    <property type="molecule type" value="Genomic_DNA"/>
</dbReference>
<dbReference type="Proteomes" id="UP001147695">
    <property type="component" value="Unassembled WGS sequence"/>
</dbReference>
<protein>
    <recommendedName>
        <fullName evidence="6">Acetyl-CoA synthetase-like protein</fullName>
    </recommendedName>
</protein>
<accession>A0A9W9QWV7</accession>
<evidence type="ECO:0000313" key="5">
    <source>
        <dbReference type="Proteomes" id="UP001147695"/>
    </source>
</evidence>
<evidence type="ECO:0008006" key="6">
    <source>
        <dbReference type="Google" id="ProtNLM"/>
    </source>
</evidence>
<reference evidence="4" key="1">
    <citation type="submission" date="2022-12" db="EMBL/GenBank/DDBJ databases">
        <authorList>
            <person name="Petersen C."/>
        </authorList>
    </citation>
    <scope>NUCLEOTIDE SEQUENCE</scope>
    <source>
        <strain evidence="4">IBT 35673</strain>
    </source>
</reference>